<organism evidence="1 2">
    <name type="scientific">Lysinibacillus alkalisoli</name>
    <dbReference type="NCBI Taxonomy" id="1911548"/>
    <lineage>
        <taxon>Bacteria</taxon>
        <taxon>Bacillati</taxon>
        <taxon>Bacillota</taxon>
        <taxon>Bacilli</taxon>
        <taxon>Bacillales</taxon>
        <taxon>Bacillaceae</taxon>
        <taxon>Lysinibacillus</taxon>
    </lineage>
</organism>
<accession>A0A917FUH0</accession>
<evidence type="ECO:0000313" key="2">
    <source>
        <dbReference type="Proteomes" id="UP000616608"/>
    </source>
</evidence>
<dbReference type="AlphaFoldDB" id="A0A917FUH0"/>
<sequence length="214" mass="24365">MISMSAAKFIVIHPFTIFSVTNYSEEFAIVDQYDLPHTDLSEYMCMVVLPFVDQTFLTKHKAIIDRFLAQRKVVCFFGHLSMPWLHQQQMFIPRVIQHHSDYDIALAQAHPIFDGVKVQHMLVNRGVKGFFARGHHPVPPHSEVLLTFTDGTPITYIDRTSTNGTIFVHAGNNLIGPSTMGTESGNSTSRISPQLRQWVRDEYKNLQKGEINHA</sequence>
<evidence type="ECO:0000313" key="1">
    <source>
        <dbReference type="EMBL" id="GGG10084.1"/>
    </source>
</evidence>
<protein>
    <recommendedName>
        <fullName evidence="3">Phosphate starvation-inducible protein PhoH</fullName>
    </recommendedName>
</protein>
<dbReference type="RefSeq" id="WP_188613010.1">
    <property type="nucleotide sequence ID" value="NZ_BMJT01000001.1"/>
</dbReference>
<reference evidence="1" key="2">
    <citation type="submission" date="2020-09" db="EMBL/GenBank/DDBJ databases">
        <authorList>
            <person name="Sun Q."/>
            <person name="Zhou Y."/>
        </authorList>
    </citation>
    <scope>NUCLEOTIDE SEQUENCE</scope>
    <source>
        <strain evidence="1">CGMCC 1.15760</strain>
    </source>
</reference>
<reference evidence="1" key="1">
    <citation type="journal article" date="2014" name="Int. J. Syst. Evol. Microbiol.">
        <title>Complete genome sequence of Corynebacterium casei LMG S-19264T (=DSM 44701T), isolated from a smear-ripened cheese.</title>
        <authorList>
            <consortium name="US DOE Joint Genome Institute (JGI-PGF)"/>
            <person name="Walter F."/>
            <person name="Albersmeier A."/>
            <person name="Kalinowski J."/>
            <person name="Ruckert C."/>
        </authorList>
    </citation>
    <scope>NUCLEOTIDE SEQUENCE</scope>
    <source>
        <strain evidence="1">CGMCC 1.15760</strain>
    </source>
</reference>
<proteinExistence type="predicted"/>
<dbReference type="Proteomes" id="UP000616608">
    <property type="component" value="Unassembled WGS sequence"/>
</dbReference>
<dbReference type="EMBL" id="BMJT01000001">
    <property type="protein sequence ID" value="GGG10084.1"/>
    <property type="molecule type" value="Genomic_DNA"/>
</dbReference>
<keyword evidence="2" id="KW-1185">Reference proteome</keyword>
<comment type="caution">
    <text evidence="1">The sequence shown here is derived from an EMBL/GenBank/DDBJ whole genome shotgun (WGS) entry which is preliminary data.</text>
</comment>
<name>A0A917FUH0_9BACI</name>
<evidence type="ECO:0008006" key="3">
    <source>
        <dbReference type="Google" id="ProtNLM"/>
    </source>
</evidence>
<gene>
    <name evidence="1" type="ORF">GCM10007425_00540</name>
</gene>